<evidence type="ECO:0000259" key="11">
    <source>
        <dbReference type="Pfam" id="PF09170"/>
    </source>
</evidence>
<dbReference type="PIRSF" id="PIRSF036950">
    <property type="entry name" value="UCP036950"/>
    <property type="match status" value="1"/>
</dbReference>
<dbReference type="InterPro" id="IPR040260">
    <property type="entry name" value="RFA2-like"/>
</dbReference>
<dbReference type="Pfam" id="PF10451">
    <property type="entry name" value="Stn1"/>
    <property type="match status" value="1"/>
</dbReference>
<evidence type="ECO:0000256" key="8">
    <source>
        <dbReference type="ARBA" id="ARBA00030039"/>
    </source>
</evidence>
<dbReference type="SUPFAM" id="SSF50249">
    <property type="entry name" value="Nucleic acid-binding proteins"/>
    <property type="match status" value="1"/>
</dbReference>
<name>A0A671QJA2_9TELE</name>
<dbReference type="CDD" id="cd04483">
    <property type="entry name" value="hOBFC1_like"/>
    <property type="match status" value="1"/>
</dbReference>
<keyword evidence="14" id="KW-1185">Reference proteome</keyword>
<dbReference type="InterPro" id="IPR036390">
    <property type="entry name" value="WH_DNA-bd_sf"/>
</dbReference>
<dbReference type="FunFam" id="2.40.50.140:FF:000181">
    <property type="entry name" value="CST complex subunit STN1"/>
    <property type="match status" value="1"/>
</dbReference>
<sequence>MAVNPGDADADELPSMLWGLDPDFSAYSRLYITDILQMKESRQVPGAYFYKTHPIFKVDVLGTVVYKREREDFYCYGVDDSTGVINCLCWKDEKCSDHGGSTKCKDPSGSSRGFNIEDELKRLTEAEQKSTVLEIGDLLRVRGTVKTSRDAREISATSSYKVNDPVMAVHISRMLEMPQLYRKCYDQPFQMPRDDLGGTEAGGSSRYHYLLSRSVLTLKEFFLEKEVARFRPYDVEFLLHPLIQSSSESDQPGTSFATQIRNLLKETLSVLQDEGQIFRKIQTQDEVYNVTEQDKDLHTEIKDVLREDTKREKYAEKGCHVLHILSSVRQGYSQNLSQEMLEVALTFLECNSDITSTTEAHYTVL</sequence>
<comment type="subcellular location">
    <subcellularLocation>
        <location evidence="2">Chromosome</location>
        <location evidence="2">Telomere</location>
    </subcellularLocation>
    <subcellularLocation>
        <location evidence="1 10">Nucleus</location>
    </subcellularLocation>
</comment>
<keyword evidence="5 10" id="KW-0779">Telomere</keyword>
<dbReference type="FunFam" id="1.10.10.10:FF:000275">
    <property type="entry name" value="CST complex subunit STN1"/>
    <property type="match status" value="1"/>
</dbReference>
<dbReference type="GO" id="GO:0043047">
    <property type="term" value="F:single-stranded telomeric DNA binding"/>
    <property type="evidence" value="ECO:0007669"/>
    <property type="project" value="UniProtKB-UniRule"/>
</dbReference>
<evidence type="ECO:0000256" key="10">
    <source>
        <dbReference type="PIRNR" id="PIRNR036950"/>
    </source>
</evidence>
<evidence type="ECO:0000256" key="1">
    <source>
        <dbReference type="ARBA" id="ARBA00004123"/>
    </source>
</evidence>
<feature type="domain" description="Stn1 C-terminal" evidence="11">
    <location>
        <begin position="209"/>
        <end position="365"/>
    </location>
</feature>
<dbReference type="InterPro" id="IPR014647">
    <property type="entry name" value="Stn1"/>
</dbReference>
<dbReference type="GO" id="GO:0016233">
    <property type="term" value="P:telomere capping"/>
    <property type="evidence" value="ECO:0007669"/>
    <property type="project" value="InterPro"/>
</dbReference>
<evidence type="ECO:0000256" key="5">
    <source>
        <dbReference type="ARBA" id="ARBA00022895"/>
    </source>
</evidence>
<proteinExistence type="predicted"/>
<dbReference type="InterPro" id="IPR036388">
    <property type="entry name" value="WH-like_DNA-bd_sf"/>
</dbReference>
<dbReference type="PANTHER" id="PTHR13989">
    <property type="entry name" value="REPLICATION PROTEIN A-RELATED"/>
    <property type="match status" value="1"/>
</dbReference>
<dbReference type="InterPro" id="IPR012340">
    <property type="entry name" value="NA-bd_OB-fold"/>
</dbReference>
<dbReference type="PANTHER" id="PTHR13989:SF33">
    <property type="entry name" value="CST COMPLEX SUBUNIT STN1"/>
    <property type="match status" value="1"/>
</dbReference>
<keyword evidence="4 10" id="KW-0158">Chromosome</keyword>
<comment type="function">
    <text evidence="10">Component of the CST complex. The CST complex binds single-stranded DNA with high affinity in a sequence-independent manner, while isolated subunits bind DNA with low affinity by themselves.</text>
</comment>
<dbReference type="Gene3D" id="1.10.10.10">
    <property type="entry name" value="Winged helix-like DNA-binding domain superfamily/Winged helix DNA-binding domain"/>
    <property type="match status" value="1"/>
</dbReference>
<evidence type="ECO:0000256" key="6">
    <source>
        <dbReference type="ARBA" id="ARBA00023125"/>
    </source>
</evidence>
<dbReference type="Gene3D" id="2.40.50.140">
    <property type="entry name" value="Nucleic acid-binding proteins"/>
    <property type="match status" value="1"/>
</dbReference>
<dbReference type="SUPFAM" id="SSF46785">
    <property type="entry name" value="Winged helix' DNA-binding domain"/>
    <property type="match status" value="1"/>
</dbReference>
<evidence type="ECO:0000256" key="9">
    <source>
        <dbReference type="ARBA" id="ARBA00030852"/>
    </source>
</evidence>
<dbReference type="GO" id="GO:0010833">
    <property type="term" value="P:telomere maintenance via telomere lengthening"/>
    <property type="evidence" value="ECO:0007669"/>
    <property type="project" value="UniProtKB-UniRule"/>
</dbReference>
<reference evidence="13" key="2">
    <citation type="submission" date="2025-09" db="UniProtKB">
        <authorList>
            <consortium name="Ensembl"/>
        </authorList>
    </citation>
    <scope>IDENTIFICATION</scope>
</reference>
<evidence type="ECO:0000256" key="7">
    <source>
        <dbReference type="ARBA" id="ARBA00023242"/>
    </source>
</evidence>
<evidence type="ECO:0000313" key="14">
    <source>
        <dbReference type="Proteomes" id="UP000472260"/>
    </source>
</evidence>
<evidence type="ECO:0000259" key="12">
    <source>
        <dbReference type="Pfam" id="PF10451"/>
    </source>
</evidence>
<keyword evidence="7 10" id="KW-0539">Nucleus</keyword>
<evidence type="ECO:0000256" key="3">
    <source>
        <dbReference type="ARBA" id="ARBA00017411"/>
    </source>
</evidence>
<feature type="domain" description="CST complex subunit Stn1 N-terminal" evidence="12">
    <location>
        <begin position="46"/>
        <end position="96"/>
    </location>
</feature>
<dbReference type="Pfam" id="PF09170">
    <property type="entry name" value="STN1_2"/>
    <property type="match status" value="1"/>
</dbReference>
<keyword evidence="6 10" id="KW-0238">DNA-binding</keyword>
<accession>A0A671QJA2</accession>
<protein>
    <recommendedName>
        <fullName evidence="3 10">CST complex subunit STN1</fullName>
    </recommendedName>
    <alternativeName>
        <fullName evidence="9 10">Oligonucleotide/oligosaccharide-binding fold-containing protein 1</fullName>
    </alternativeName>
    <alternativeName>
        <fullName evidence="8 10">Suppressor of cdc thirteen homolog</fullName>
    </alternativeName>
</protein>
<evidence type="ECO:0000256" key="2">
    <source>
        <dbReference type="ARBA" id="ARBA00004574"/>
    </source>
</evidence>
<evidence type="ECO:0000313" key="13">
    <source>
        <dbReference type="Ensembl" id="ENSSANP00000071905.1"/>
    </source>
</evidence>
<dbReference type="Gene3D" id="1.10.10.980">
    <property type="entry name" value="CST, Suppressor of Cdc13 homolog, complex subunit STN1, N-terminal domain"/>
    <property type="match status" value="1"/>
</dbReference>
<dbReference type="InterPro" id="IPR015253">
    <property type="entry name" value="CST_STN1_C"/>
</dbReference>
<dbReference type="InterPro" id="IPR018856">
    <property type="entry name" value="Stn1_N"/>
</dbReference>
<evidence type="ECO:0000256" key="4">
    <source>
        <dbReference type="ARBA" id="ARBA00022454"/>
    </source>
</evidence>
<dbReference type="Proteomes" id="UP000472260">
    <property type="component" value="Unassembled WGS sequence"/>
</dbReference>
<organism evidence="13 14">
    <name type="scientific">Sinocyclocheilus anshuiensis</name>
    <dbReference type="NCBI Taxonomy" id="1608454"/>
    <lineage>
        <taxon>Eukaryota</taxon>
        <taxon>Metazoa</taxon>
        <taxon>Chordata</taxon>
        <taxon>Craniata</taxon>
        <taxon>Vertebrata</taxon>
        <taxon>Euteleostomi</taxon>
        <taxon>Actinopterygii</taxon>
        <taxon>Neopterygii</taxon>
        <taxon>Teleostei</taxon>
        <taxon>Ostariophysi</taxon>
        <taxon>Cypriniformes</taxon>
        <taxon>Cyprinidae</taxon>
        <taxon>Cyprininae</taxon>
        <taxon>Sinocyclocheilus</taxon>
    </lineage>
</organism>
<reference evidence="13" key="1">
    <citation type="submission" date="2025-08" db="UniProtKB">
        <authorList>
            <consortium name="Ensembl"/>
        </authorList>
    </citation>
    <scope>IDENTIFICATION</scope>
</reference>
<dbReference type="AlphaFoldDB" id="A0A671QJA2"/>
<dbReference type="InterPro" id="IPR042082">
    <property type="entry name" value="CST_Stn1_wHTH1_sf"/>
</dbReference>
<dbReference type="GO" id="GO:1990879">
    <property type="term" value="C:CST complex"/>
    <property type="evidence" value="ECO:0007669"/>
    <property type="project" value="InterPro"/>
</dbReference>
<dbReference type="Ensembl" id="ENSSANT00000076442.1">
    <property type="protein sequence ID" value="ENSSANP00000071905.1"/>
    <property type="gene ID" value="ENSSANG00000035897.1"/>
</dbReference>
<comment type="subunit">
    <text evidence="10">Component of the CST complex.</text>
</comment>